<dbReference type="Proteomes" id="UP000093267">
    <property type="component" value="Chromosome"/>
</dbReference>
<dbReference type="OrthoDB" id="2307836at2"/>
<keyword evidence="2" id="KW-1185">Reference proteome</keyword>
<evidence type="ECO:0000313" key="1">
    <source>
        <dbReference type="EMBL" id="ANZ66331.1"/>
    </source>
</evidence>
<dbReference type="KEGG" id="lpd:AYR62_12485"/>
<organism evidence="1 2">
    <name type="scientific">Secundilactobacillus paracollinoides</name>
    <dbReference type="NCBI Taxonomy" id="240427"/>
    <lineage>
        <taxon>Bacteria</taxon>
        <taxon>Bacillati</taxon>
        <taxon>Bacillota</taxon>
        <taxon>Bacilli</taxon>
        <taxon>Lactobacillales</taxon>
        <taxon>Lactobacillaceae</taxon>
        <taxon>Secundilactobacillus</taxon>
    </lineage>
</organism>
<gene>
    <name evidence="1" type="ORF">AYR63_03710</name>
</gene>
<name>A0A1B2IWC7_9LACO</name>
<dbReference type="RefSeq" id="WP_065901704.1">
    <property type="nucleotide sequence ID" value="NZ_CP014912.1"/>
</dbReference>
<evidence type="ECO:0000313" key="2">
    <source>
        <dbReference type="Proteomes" id="UP000093267"/>
    </source>
</evidence>
<reference evidence="1 2" key="1">
    <citation type="submission" date="2016-03" db="EMBL/GenBank/DDBJ databases">
        <title>Pediococcus and Lactobacillus from brewery environment - whole genome sequencing and assembly.</title>
        <authorList>
            <person name="Behr J."/>
            <person name="Geissler A.J."/>
            <person name="Vogel R.F."/>
        </authorList>
    </citation>
    <scope>NUCLEOTIDE SEQUENCE [LARGE SCALE GENOMIC DNA]</scope>
    <source>
        <strain evidence="1 2">TMW 1.1995</strain>
    </source>
</reference>
<dbReference type="EMBL" id="CP014924">
    <property type="protein sequence ID" value="ANZ66331.1"/>
    <property type="molecule type" value="Genomic_DNA"/>
</dbReference>
<proteinExistence type="predicted"/>
<protein>
    <submittedName>
        <fullName evidence="1">Uncharacterized protein</fullName>
    </submittedName>
</protein>
<accession>A0A1B2IWC7</accession>
<dbReference type="AlphaFoldDB" id="A0A1B2IWC7"/>
<sequence>MAEAIYLLTPEDKNFISHVCRNLETYAMWVNASDHPEAYPVMEDRKETAEYLVDHFLKEYHFEVTDKQQMIQVLVNGVLSESPVDVVAVIKEIATLLDTYAASVQ</sequence>